<gene>
    <name evidence="2" type="ORF">GCM10009549_17150</name>
</gene>
<comment type="caution">
    <text evidence="2">The sequence shown here is derived from an EMBL/GenBank/DDBJ whole genome shotgun (WGS) entry which is preliminary data.</text>
</comment>
<proteinExistence type="predicted"/>
<organism evidence="2 3">
    <name type="scientific">Streptomyces thermoalcalitolerans</name>
    <dbReference type="NCBI Taxonomy" id="65605"/>
    <lineage>
        <taxon>Bacteria</taxon>
        <taxon>Bacillati</taxon>
        <taxon>Actinomycetota</taxon>
        <taxon>Actinomycetes</taxon>
        <taxon>Kitasatosporales</taxon>
        <taxon>Streptomycetaceae</taxon>
        <taxon>Streptomyces</taxon>
    </lineage>
</organism>
<dbReference type="Proteomes" id="UP001501005">
    <property type="component" value="Unassembled WGS sequence"/>
</dbReference>
<keyword evidence="1" id="KW-0472">Membrane</keyword>
<evidence type="ECO:0000313" key="3">
    <source>
        <dbReference type="Proteomes" id="UP001501005"/>
    </source>
</evidence>
<dbReference type="PANTHER" id="PTHR42305">
    <property type="entry name" value="MEMBRANE PROTEIN RV1733C-RELATED"/>
    <property type="match status" value="1"/>
</dbReference>
<dbReference type="PANTHER" id="PTHR42305:SF1">
    <property type="entry name" value="MEMBRANE PROTEIN RV1733C-RELATED"/>
    <property type="match status" value="1"/>
</dbReference>
<sequence>MDGMPGRTASGVAVAGVTASGVTHGAAARDATGPAVGRVRGVRPCSHHLRAALLAPCGPRRPFPVPPGAADRLWGHTGGRAVDTHEGVSKVTRRAGVRLWRWRRNPLRRTSDIVEAWILLVAWVLAVVGGVLTGVLTTGAMQRSADQVRSTTHERSAVLTREAPHGASGPANSALKWGTVRWTDPDGSVHTGRTRVPASAAPGTHVTVWTNGRGVLTSPPPSRADSTFQSVLGGLWAGAATVGVVVGGTKLARSRLERRRLDQWDEEWARVDTPWGWKTG</sequence>
<accession>A0ABP3Z135</accession>
<dbReference type="InterPro" id="IPR039708">
    <property type="entry name" value="MT1774/Rv1733c-like"/>
</dbReference>
<feature type="transmembrane region" description="Helical" evidence="1">
    <location>
        <begin position="113"/>
        <end position="136"/>
    </location>
</feature>
<feature type="transmembrane region" description="Helical" evidence="1">
    <location>
        <begin position="231"/>
        <end position="252"/>
    </location>
</feature>
<dbReference type="EMBL" id="BAAAHG010000010">
    <property type="protein sequence ID" value="GAA0909164.1"/>
    <property type="molecule type" value="Genomic_DNA"/>
</dbReference>
<protein>
    <recommendedName>
        <fullName evidence="4">Integral membrane protein</fullName>
    </recommendedName>
</protein>
<evidence type="ECO:0000256" key="1">
    <source>
        <dbReference type="SAM" id="Phobius"/>
    </source>
</evidence>
<evidence type="ECO:0008006" key="4">
    <source>
        <dbReference type="Google" id="ProtNLM"/>
    </source>
</evidence>
<keyword evidence="1" id="KW-1133">Transmembrane helix</keyword>
<evidence type="ECO:0000313" key="2">
    <source>
        <dbReference type="EMBL" id="GAA0909164.1"/>
    </source>
</evidence>
<keyword evidence="1" id="KW-0812">Transmembrane</keyword>
<keyword evidence="3" id="KW-1185">Reference proteome</keyword>
<name>A0ABP3Z135_9ACTN</name>
<reference evidence="3" key="1">
    <citation type="journal article" date="2019" name="Int. J. Syst. Evol. Microbiol.">
        <title>The Global Catalogue of Microorganisms (GCM) 10K type strain sequencing project: providing services to taxonomists for standard genome sequencing and annotation.</title>
        <authorList>
            <consortium name="The Broad Institute Genomics Platform"/>
            <consortium name="The Broad Institute Genome Sequencing Center for Infectious Disease"/>
            <person name="Wu L."/>
            <person name="Ma J."/>
        </authorList>
    </citation>
    <scope>NUCLEOTIDE SEQUENCE [LARGE SCALE GENOMIC DNA]</scope>
    <source>
        <strain evidence="3">JCM 10673</strain>
    </source>
</reference>